<dbReference type="VEuPathDB" id="FungiDB:SCHCODRAFT_02558385"/>
<evidence type="ECO:0000313" key="3">
    <source>
        <dbReference type="Proteomes" id="UP000007431"/>
    </source>
</evidence>
<feature type="compositionally biased region" description="Polar residues" evidence="1">
    <location>
        <begin position="115"/>
        <end position="124"/>
    </location>
</feature>
<dbReference type="GeneID" id="9593266"/>
<keyword evidence="3" id="KW-1185">Reference proteome</keyword>
<sequence>MSTQFAFPEYLAPANIRQRAKAPLVQPMFVYGGGLAEYVTLADGLARNNTLHDRRKHRCARAPPDVARDWKNLTYSVAAGALTPPSYTDTAPASLVRASDPRRQKRCQHLKDGSKTPNFASDTSPNDEKGRIVARSTCDEHIRSSRLRRFLTRLLTPKNRILTQNARRSARESLVESLDGCGGGRGRGQRGALPSAATTRELYQELRLALPLRPTRPLVMIYARRMPRIQISLSLEPVPGRAGLPALSVALVQAPQALKQHIAVRRAKVSFARHALPLRRSPAARPRPPP</sequence>
<evidence type="ECO:0000313" key="2">
    <source>
        <dbReference type="EMBL" id="EFI91739.1"/>
    </source>
</evidence>
<feature type="region of interest" description="Disordered" evidence="1">
    <location>
        <begin position="177"/>
        <end position="196"/>
    </location>
</feature>
<organism evidence="3">
    <name type="scientific">Schizophyllum commune (strain H4-8 / FGSC 9210)</name>
    <name type="common">Split gill fungus</name>
    <dbReference type="NCBI Taxonomy" id="578458"/>
    <lineage>
        <taxon>Eukaryota</taxon>
        <taxon>Fungi</taxon>
        <taxon>Dikarya</taxon>
        <taxon>Basidiomycota</taxon>
        <taxon>Agaricomycotina</taxon>
        <taxon>Agaricomycetes</taxon>
        <taxon>Agaricomycetidae</taxon>
        <taxon>Agaricales</taxon>
        <taxon>Schizophyllaceae</taxon>
        <taxon>Schizophyllum</taxon>
    </lineage>
</organism>
<accession>D8QKN9</accession>
<dbReference type="InParanoid" id="D8QKN9"/>
<name>D8QKN9_SCHCM</name>
<reference evidence="2 3" key="1">
    <citation type="journal article" date="2010" name="Nat. Biotechnol.">
        <title>Genome sequence of the model mushroom Schizophyllum commune.</title>
        <authorList>
            <person name="Ohm R.A."/>
            <person name="de Jong J.F."/>
            <person name="Lugones L.G."/>
            <person name="Aerts A."/>
            <person name="Kothe E."/>
            <person name="Stajich J.E."/>
            <person name="de Vries R.P."/>
            <person name="Record E."/>
            <person name="Levasseur A."/>
            <person name="Baker S.E."/>
            <person name="Bartholomew K.A."/>
            <person name="Coutinho P.M."/>
            <person name="Erdmann S."/>
            <person name="Fowler T.J."/>
            <person name="Gathman A.C."/>
            <person name="Lombard V."/>
            <person name="Henrissat B."/>
            <person name="Knabe N."/>
            <person name="Kuees U."/>
            <person name="Lilly W.W."/>
            <person name="Lindquist E."/>
            <person name="Lucas S."/>
            <person name="Magnuson J.K."/>
            <person name="Piumi F."/>
            <person name="Raudaskoski M."/>
            <person name="Salamov A."/>
            <person name="Schmutz J."/>
            <person name="Schwarze F.W.M.R."/>
            <person name="vanKuyk P.A."/>
            <person name="Horton J.S."/>
            <person name="Grigoriev I.V."/>
            <person name="Woesten H.A.B."/>
        </authorList>
    </citation>
    <scope>NUCLEOTIDE SEQUENCE [LARGE SCALE GENOMIC DNA]</scope>
    <source>
        <strain evidence="3">H4-8 / FGSC 9210</strain>
    </source>
</reference>
<dbReference type="Proteomes" id="UP000007431">
    <property type="component" value="Unassembled WGS sequence"/>
</dbReference>
<feature type="non-terminal residue" evidence="2">
    <location>
        <position position="290"/>
    </location>
</feature>
<feature type="region of interest" description="Disordered" evidence="1">
    <location>
        <begin position="108"/>
        <end position="129"/>
    </location>
</feature>
<dbReference type="HOGENOM" id="CLU_960277_0_0_1"/>
<gene>
    <name evidence="2" type="ORF">SCHCODRAFT_114406</name>
</gene>
<proteinExistence type="predicted"/>
<protein>
    <submittedName>
        <fullName evidence="2">Uncharacterized protein</fullName>
    </submittedName>
</protein>
<dbReference type="EMBL" id="GL377316">
    <property type="protein sequence ID" value="EFI91739.1"/>
    <property type="molecule type" value="Genomic_DNA"/>
</dbReference>
<dbReference type="AlphaFoldDB" id="D8QKN9"/>
<evidence type="ECO:0000256" key="1">
    <source>
        <dbReference type="SAM" id="MobiDB-lite"/>
    </source>
</evidence>
<dbReference type="KEGG" id="scm:SCHCO_02558385"/>